<gene>
    <name evidence="2" type="ORF">SAMN05421731_106136</name>
</gene>
<protein>
    <recommendedName>
        <fullName evidence="1">Dimethylamine monooxygenase subunit DmmA-like C-terminal domain-containing protein</fullName>
    </recommendedName>
</protein>
<proteinExistence type="predicted"/>
<evidence type="ECO:0000313" key="3">
    <source>
        <dbReference type="Proteomes" id="UP000219042"/>
    </source>
</evidence>
<dbReference type="OrthoDB" id="6955242at2"/>
<sequence length="172" mass="19281">MQQAMSSTPLYATVTDDMPRASEYLIIVQDQHTPNAQQLCQKCQQLEQAVILSAHDDPSLAALFHAIAANLTDAHIGIHALVYGDEYFLWQVAQQLSVHGLLKDEIQLIKNESLNKRIYCVHCFHLFQSTADEFCDCPQCATHLFIRSHFSERLGAYMAVCANAEEIQGETA</sequence>
<dbReference type="Pfam" id="PF22289">
    <property type="entry name" value="DmmA-like_C"/>
    <property type="match status" value="1"/>
</dbReference>
<reference evidence="3" key="1">
    <citation type="submission" date="2016-09" db="EMBL/GenBank/DDBJ databases">
        <authorList>
            <person name="Varghese N."/>
            <person name="Submissions S."/>
        </authorList>
    </citation>
    <scope>NUCLEOTIDE SEQUENCE [LARGE SCALE GENOMIC DNA]</scope>
    <source>
        <strain evidence="3">ANC 4466</strain>
    </source>
</reference>
<dbReference type="AlphaFoldDB" id="A0A240EBJ3"/>
<dbReference type="EMBL" id="OANT01000006">
    <property type="protein sequence ID" value="SNX45901.1"/>
    <property type="molecule type" value="Genomic_DNA"/>
</dbReference>
<accession>A0A240EBJ3</accession>
<dbReference type="RefSeq" id="WP_097079652.1">
    <property type="nucleotide sequence ID" value="NZ_BAABHT010000003.1"/>
</dbReference>
<feature type="domain" description="Dimethylamine monooxygenase subunit DmmA-like C-terminal" evidence="1">
    <location>
        <begin position="117"/>
        <end position="160"/>
    </location>
</feature>
<dbReference type="InterPro" id="IPR048037">
    <property type="entry name" value="DmmA-like_C"/>
</dbReference>
<evidence type="ECO:0000313" key="2">
    <source>
        <dbReference type="EMBL" id="SNX45901.1"/>
    </source>
</evidence>
<dbReference type="Proteomes" id="UP000219042">
    <property type="component" value="Unassembled WGS sequence"/>
</dbReference>
<organism evidence="2 3">
    <name type="scientific">Acinetobacter puyangensis</name>
    <dbReference type="NCBI Taxonomy" id="1096779"/>
    <lineage>
        <taxon>Bacteria</taxon>
        <taxon>Pseudomonadati</taxon>
        <taxon>Pseudomonadota</taxon>
        <taxon>Gammaproteobacteria</taxon>
        <taxon>Moraxellales</taxon>
        <taxon>Moraxellaceae</taxon>
        <taxon>Acinetobacter</taxon>
    </lineage>
</organism>
<evidence type="ECO:0000259" key="1">
    <source>
        <dbReference type="Pfam" id="PF22289"/>
    </source>
</evidence>
<dbReference type="NCBIfam" id="NF041259">
    <property type="entry name" value="mono_DmmA_fam"/>
    <property type="match status" value="1"/>
</dbReference>
<name>A0A240EBJ3_9GAMM</name>
<keyword evidence="3" id="KW-1185">Reference proteome</keyword>